<reference evidence="3 4" key="1">
    <citation type="submission" date="2019-12" db="EMBL/GenBank/DDBJ databases">
        <title>Shinella kummerowiae sp. nov., a symbiotic bacterium isolated from root nodules of the herbal legume Kummerowia stipulacea.</title>
        <authorList>
            <person name="Gao J."/>
        </authorList>
    </citation>
    <scope>NUCLEOTIDE SEQUENCE [LARGE SCALE GENOMIC DNA]</scope>
    <source>
        <strain evidence="3 4">CCBAU 25048</strain>
    </source>
</reference>
<organism evidence="3 4">
    <name type="scientific">Shinella kummerowiae</name>
    <dbReference type="NCBI Taxonomy" id="417745"/>
    <lineage>
        <taxon>Bacteria</taxon>
        <taxon>Pseudomonadati</taxon>
        <taxon>Pseudomonadota</taxon>
        <taxon>Alphaproteobacteria</taxon>
        <taxon>Hyphomicrobiales</taxon>
        <taxon>Rhizobiaceae</taxon>
        <taxon>Shinella</taxon>
    </lineage>
</organism>
<protein>
    <submittedName>
        <fullName evidence="3">Pilus assembly protein</fullName>
    </submittedName>
</protein>
<dbReference type="AlphaFoldDB" id="A0A6N8S7I5"/>
<evidence type="ECO:0000259" key="2">
    <source>
        <dbReference type="Pfam" id="PF07811"/>
    </source>
</evidence>
<keyword evidence="1" id="KW-0472">Membrane</keyword>
<keyword evidence="1" id="KW-0812">Transmembrane</keyword>
<evidence type="ECO:0000256" key="1">
    <source>
        <dbReference type="SAM" id="Phobius"/>
    </source>
</evidence>
<dbReference type="OrthoDB" id="7189296at2"/>
<dbReference type="RefSeq" id="WP_160857959.1">
    <property type="nucleotide sequence ID" value="NZ_WUMK01000002.1"/>
</dbReference>
<sequence>MRTVFSPVLAGKKVALQGRSLLHRLGRDRRGAGAIEFAIVAPLLIMAYVSAFEISVGINMSSKVSRAASTVSDLLTQDTATTADTLDTMKEVTKRVIAPFQQTEGYTLKITGVAVDKDGKATVAWSRDQAKGQPYAKGATVVLPSNIQGAKSLFFVRTELSVPYTILLMAPNLSSRLNSFRLAKTSYFGLRKGKEITCSGC</sequence>
<proteinExistence type="predicted"/>
<comment type="caution">
    <text evidence="3">The sequence shown here is derived from an EMBL/GenBank/DDBJ whole genome shotgun (WGS) entry which is preliminary data.</text>
</comment>
<keyword evidence="1" id="KW-1133">Transmembrane helix</keyword>
<dbReference type="Proteomes" id="UP000435802">
    <property type="component" value="Unassembled WGS sequence"/>
</dbReference>
<feature type="domain" description="TadE-like" evidence="2">
    <location>
        <begin position="31"/>
        <end position="70"/>
    </location>
</feature>
<feature type="transmembrane region" description="Helical" evidence="1">
    <location>
        <begin position="34"/>
        <end position="56"/>
    </location>
</feature>
<gene>
    <name evidence="3" type="ORF">GR138_07435</name>
</gene>
<dbReference type="InterPro" id="IPR012495">
    <property type="entry name" value="TadE-like_dom"/>
</dbReference>
<evidence type="ECO:0000313" key="3">
    <source>
        <dbReference type="EMBL" id="MXN45014.1"/>
    </source>
</evidence>
<name>A0A6N8S7I5_9HYPH</name>
<evidence type="ECO:0000313" key="4">
    <source>
        <dbReference type="Proteomes" id="UP000435802"/>
    </source>
</evidence>
<accession>A0A6N8S7I5</accession>
<dbReference type="EMBL" id="WUMK01000002">
    <property type="protein sequence ID" value="MXN45014.1"/>
    <property type="molecule type" value="Genomic_DNA"/>
</dbReference>
<dbReference type="Pfam" id="PF07811">
    <property type="entry name" value="TadE"/>
    <property type="match status" value="1"/>
</dbReference>
<keyword evidence="4" id="KW-1185">Reference proteome</keyword>